<evidence type="ECO:0000313" key="2">
    <source>
        <dbReference type="EMBL" id="PAF11687.1"/>
    </source>
</evidence>
<accession>A0A268QUM6</accession>
<feature type="non-terminal residue" evidence="2">
    <location>
        <position position="71"/>
    </location>
</feature>
<proteinExistence type="predicted"/>
<name>A0A268QUM6_SHOCL</name>
<dbReference type="Pfam" id="PF21348">
    <property type="entry name" value="RGL11_C"/>
    <property type="match status" value="1"/>
</dbReference>
<gene>
    <name evidence="2" type="ORF">CHH61_25970</name>
</gene>
<dbReference type="PANTHER" id="PTHR43118">
    <property type="entry name" value="RHAMNOGALACTURONAN LYASE (EUROFUNG)"/>
    <property type="match status" value="1"/>
</dbReference>
<dbReference type="Proteomes" id="UP000216133">
    <property type="component" value="Unassembled WGS sequence"/>
</dbReference>
<feature type="non-terminal residue" evidence="2">
    <location>
        <position position="1"/>
    </location>
</feature>
<protein>
    <recommendedName>
        <fullName evidence="1">Rhamnogalacturonan lyase family 11 C-terminal domain-containing protein</fullName>
    </recommendedName>
</protein>
<reference evidence="2 3" key="1">
    <citation type="submission" date="2017-07" db="EMBL/GenBank/DDBJ databases">
        <title>Isolation and whole genome analysis of endospore-forming bacteria from heroin.</title>
        <authorList>
            <person name="Kalinowski J."/>
            <person name="Ahrens B."/>
            <person name="Al-Dilaimi A."/>
            <person name="Winkler A."/>
            <person name="Wibberg D."/>
            <person name="Schleenbecker U."/>
            <person name="Ruckert C."/>
            <person name="Wolfel R."/>
            <person name="Grass G."/>
        </authorList>
    </citation>
    <scope>NUCLEOTIDE SEQUENCE [LARGE SCALE GENOMIC DNA]</scope>
    <source>
        <strain evidence="2 3">7523-2</strain>
    </source>
</reference>
<comment type="caution">
    <text evidence="2">The sequence shown here is derived from an EMBL/GenBank/DDBJ whole genome shotgun (WGS) entry which is preliminary data.</text>
</comment>
<evidence type="ECO:0000313" key="3">
    <source>
        <dbReference type="Proteomes" id="UP000216133"/>
    </source>
</evidence>
<dbReference type="AlphaFoldDB" id="A0A268QUM6"/>
<organism evidence="2 3">
    <name type="scientific">Shouchella clausii</name>
    <name type="common">Alkalihalobacillus clausii</name>
    <dbReference type="NCBI Taxonomy" id="79880"/>
    <lineage>
        <taxon>Bacteria</taxon>
        <taxon>Bacillati</taxon>
        <taxon>Bacillota</taxon>
        <taxon>Bacilli</taxon>
        <taxon>Bacillales</taxon>
        <taxon>Bacillaceae</taxon>
        <taxon>Shouchella</taxon>
    </lineage>
</organism>
<evidence type="ECO:0000259" key="1">
    <source>
        <dbReference type="Pfam" id="PF21348"/>
    </source>
</evidence>
<feature type="domain" description="Rhamnogalacturonan lyase family 11 C-terminal" evidence="1">
    <location>
        <begin position="1"/>
        <end position="70"/>
    </location>
</feature>
<dbReference type="EMBL" id="NPBS01000893">
    <property type="protein sequence ID" value="PAF11687.1"/>
    <property type="molecule type" value="Genomic_DNA"/>
</dbReference>
<sequence>NIRAGAHYTQFMVYDLDGDGKSEVALKTADGTTDAAGKVIGDPIADYRNAEGRVLEGPEFLTIFNGETGQE</sequence>
<dbReference type="InterPro" id="IPR049366">
    <property type="entry name" value="RGL11_C"/>
</dbReference>
<dbReference type="InterPro" id="IPR034641">
    <property type="entry name" value="RGL11"/>
</dbReference>
<dbReference type="PANTHER" id="PTHR43118:SF1">
    <property type="entry name" value="RHAMNOGALACTURONAN LYASE (EUROFUNG)"/>
    <property type="match status" value="1"/>
</dbReference>